<feature type="domain" description="Response regulatory" evidence="7">
    <location>
        <begin position="107"/>
        <end position="225"/>
    </location>
</feature>
<evidence type="ECO:0000256" key="1">
    <source>
        <dbReference type="ARBA" id="ARBA00023015"/>
    </source>
</evidence>
<dbReference type="Proteomes" id="UP001596435">
    <property type="component" value="Unassembled WGS sequence"/>
</dbReference>
<name>A0ABW2G159_9ACTN</name>
<keyword evidence="2" id="KW-0238">DNA-binding</keyword>
<evidence type="ECO:0000256" key="4">
    <source>
        <dbReference type="PROSITE-ProRule" id="PRU00169"/>
    </source>
</evidence>
<dbReference type="InterPro" id="IPR001789">
    <property type="entry name" value="Sig_transdc_resp-reg_receiver"/>
</dbReference>
<dbReference type="InterPro" id="IPR039420">
    <property type="entry name" value="WalR-like"/>
</dbReference>
<feature type="compositionally biased region" description="Basic residues" evidence="5">
    <location>
        <begin position="15"/>
        <end position="24"/>
    </location>
</feature>
<feature type="domain" description="HTH luxR-type" evidence="6">
    <location>
        <begin position="252"/>
        <end position="317"/>
    </location>
</feature>
<dbReference type="CDD" id="cd06170">
    <property type="entry name" value="LuxR_C_like"/>
    <property type="match status" value="1"/>
</dbReference>
<comment type="caution">
    <text evidence="4">Lacks conserved residue(s) required for the propagation of feature annotation.</text>
</comment>
<dbReference type="Gene3D" id="3.40.50.2300">
    <property type="match status" value="1"/>
</dbReference>
<dbReference type="InterPro" id="IPR011006">
    <property type="entry name" value="CheY-like_superfamily"/>
</dbReference>
<dbReference type="InterPro" id="IPR000792">
    <property type="entry name" value="Tscrpt_reg_LuxR_C"/>
</dbReference>
<evidence type="ECO:0000256" key="3">
    <source>
        <dbReference type="ARBA" id="ARBA00023163"/>
    </source>
</evidence>
<dbReference type="PROSITE" id="PS50110">
    <property type="entry name" value="RESPONSE_REGULATORY"/>
    <property type="match status" value="1"/>
</dbReference>
<keyword evidence="1" id="KW-0805">Transcription regulation</keyword>
<dbReference type="PROSITE" id="PS50043">
    <property type="entry name" value="HTH_LUXR_2"/>
    <property type="match status" value="1"/>
</dbReference>
<keyword evidence="3" id="KW-0804">Transcription</keyword>
<proteinExistence type="predicted"/>
<dbReference type="PANTHER" id="PTHR43214">
    <property type="entry name" value="TWO-COMPONENT RESPONSE REGULATOR"/>
    <property type="match status" value="1"/>
</dbReference>
<gene>
    <name evidence="8" type="ORF">ACFQMG_27230</name>
</gene>
<dbReference type="PANTHER" id="PTHR43214:SF24">
    <property type="entry name" value="TRANSCRIPTIONAL REGULATORY PROTEIN NARL-RELATED"/>
    <property type="match status" value="1"/>
</dbReference>
<evidence type="ECO:0000259" key="7">
    <source>
        <dbReference type="PROSITE" id="PS50110"/>
    </source>
</evidence>
<comment type="caution">
    <text evidence="8">The sequence shown here is derived from an EMBL/GenBank/DDBJ whole genome shotgun (WGS) entry which is preliminary data.</text>
</comment>
<dbReference type="RefSeq" id="WP_345707999.1">
    <property type="nucleotide sequence ID" value="NZ_BAABKV010000001.1"/>
</dbReference>
<dbReference type="SUPFAM" id="SSF52172">
    <property type="entry name" value="CheY-like"/>
    <property type="match status" value="1"/>
</dbReference>
<dbReference type="PRINTS" id="PR00038">
    <property type="entry name" value="HTHLUXR"/>
</dbReference>
<evidence type="ECO:0000256" key="2">
    <source>
        <dbReference type="ARBA" id="ARBA00023125"/>
    </source>
</evidence>
<evidence type="ECO:0000313" key="8">
    <source>
        <dbReference type="EMBL" id="MFC7183244.1"/>
    </source>
</evidence>
<organism evidence="8 9">
    <name type="scientific">Kitasatospora paranensis</name>
    <dbReference type="NCBI Taxonomy" id="258053"/>
    <lineage>
        <taxon>Bacteria</taxon>
        <taxon>Bacillati</taxon>
        <taxon>Actinomycetota</taxon>
        <taxon>Actinomycetes</taxon>
        <taxon>Kitasatosporales</taxon>
        <taxon>Streptomycetaceae</taxon>
        <taxon>Kitasatospora</taxon>
    </lineage>
</organism>
<evidence type="ECO:0000256" key="5">
    <source>
        <dbReference type="SAM" id="MobiDB-lite"/>
    </source>
</evidence>
<dbReference type="SUPFAM" id="SSF46894">
    <property type="entry name" value="C-terminal effector domain of the bipartite response regulators"/>
    <property type="match status" value="1"/>
</dbReference>
<protein>
    <submittedName>
        <fullName evidence="8">LuxR C-terminal-related transcriptional regulator</fullName>
    </submittedName>
</protein>
<sequence length="320" mass="32324">MAALTQLAGPGAARTCRHPIRRPQRVGPPSGPPAGPSATGGHGAPGSGAPGPSDVLLHAEIDNPLDLIAGHQLLAEAVPAVAATAAACACGHPMCGGGEPHRTAVARVFLMERHPVASAGLRSVLASVPGLAVVGSTGDPLRAVAAVRRVRPDVILLGRGATLGDDLAAVVALRGPDGAPDARVLLLRRAESTAEASRILLAGASGCFPLDLAEDRIIGAVQLAAAGGSVFLPAPPPARHHPTGTVGHAAEPQPQQVGLTAREREVLAKLALGLSNAEIGRELALAEATVKKHLTQAMRKIGQSDRLRAALYAHRHGLAG</sequence>
<dbReference type="SMART" id="SM00421">
    <property type="entry name" value="HTH_LUXR"/>
    <property type="match status" value="1"/>
</dbReference>
<evidence type="ECO:0000313" key="9">
    <source>
        <dbReference type="Proteomes" id="UP001596435"/>
    </source>
</evidence>
<feature type="region of interest" description="Disordered" evidence="5">
    <location>
        <begin position="1"/>
        <end position="55"/>
    </location>
</feature>
<reference evidence="9" key="1">
    <citation type="journal article" date="2019" name="Int. J. Syst. Evol. Microbiol.">
        <title>The Global Catalogue of Microorganisms (GCM) 10K type strain sequencing project: providing services to taxonomists for standard genome sequencing and annotation.</title>
        <authorList>
            <consortium name="The Broad Institute Genomics Platform"/>
            <consortium name="The Broad Institute Genome Sequencing Center for Infectious Disease"/>
            <person name="Wu L."/>
            <person name="Ma J."/>
        </authorList>
    </citation>
    <scope>NUCLEOTIDE SEQUENCE [LARGE SCALE GENOMIC DNA]</scope>
    <source>
        <strain evidence="9">CGMCC 1.12859</strain>
    </source>
</reference>
<dbReference type="InterPro" id="IPR016032">
    <property type="entry name" value="Sig_transdc_resp-reg_C-effctor"/>
</dbReference>
<dbReference type="Pfam" id="PF00196">
    <property type="entry name" value="GerE"/>
    <property type="match status" value="1"/>
</dbReference>
<keyword evidence="9" id="KW-1185">Reference proteome</keyword>
<evidence type="ECO:0000259" key="6">
    <source>
        <dbReference type="PROSITE" id="PS50043"/>
    </source>
</evidence>
<dbReference type="EMBL" id="JBHTAJ010000063">
    <property type="protein sequence ID" value="MFC7183244.1"/>
    <property type="molecule type" value="Genomic_DNA"/>
</dbReference>
<feature type="compositionally biased region" description="Gly residues" evidence="5">
    <location>
        <begin position="38"/>
        <end position="49"/>
    </location>
</feature>
<accession>A0ABW2G159</accession>